<reference evidence="3" key="1">
    <citation type="submission" date="2016-11" db="UniProtKB">
        <authorList>
            <consortium name="WormBaseParasite"/>
        </authorList>
    </citation>
    <scope>IDENTIFICATION</scope>
</reference>
<evidence type="ECO:0000313" key="3">
    <source>
        <dbReference type="WBParaSite" id="L893_g5536.t1"/>
    </source>
</evidence>
<name>A0A1I8AH29_9BILA</name>
<sequence length="150" mass="16569">MQTIVILGVVLASALCVTSMDGQAGSDGERLTGKELFKKNTDMSAQDVDEVARLIALHKDKAAERLRKEQDEIYQKNKELIDANKAYVAELKKDMRPLPPGAHRSIPEINAAAGLDEVLVQGDIVMTPEQLKSYFRVDEKEGGEDNSKKE</sequence>
<keyword evidence="2" id="KW-1185">Reference proteome</keyword>
<evidence type="ECO:0000256" key="1">
    <source>
        <dbReference type="SAM" id="SignalP"/>
    </source>
</evidence>
<proteinExistence type="predicted"/>
<accession>A0A1I8AH29</accession>
<feature type="signal peptide" evidence="1">
    <location>
        <begin position="1"/>
        <end position="16"/>
    </location>
</feature>
<dbReference type="Proteomes" id="UP000095287">
    <property type="component" value="Unplaced"/>
</dbReference>
<dbReference type="WBParaSite" id="L893_g5536.t1">
    <property type="protein sequence ID" value="L893_g5536.t1"/>
    <property type="gene ID" value="L893_g5536"/>
</dbReference>
<organism evidence="2 3">
    <name type="scientific">Steinernema glaseri</name>
    <dbReference type="NCBI Taxonomy" id="37863"/>
    <lineage>
        <taxon>Eukaryota</taxon>
        <taxon>Metazoa</taxon>
        <taxon>Ecdysozoa</taxon>
        <taxon>Nematoda</taxon>
        <taxon>Chromadorea</taxon>
        <taxon>Rhabditida</taxon>
        <taxon>Tylenchina</taxon>
        <taxon>Panagrolaimomorpha</taxon>
        <taxon>Strongyloidoidea</taxon>
        <taxon>Steinernematidae</taxon>
        <taxon>Steinernema</taxon>
    </lineage>
</organism>
<protein>
    <submittedName>
        <fullName evidence="3">DUF148 domain-containing protein</fullName>
    </submittedName>
</protein>
<dbReference type="AlphaFoldDB" id="A0A1I8AH29"/>
<feature type="chain" id="PRO_5009314726" evidence="1">
    <location>
        <begin position="17"/>
        <end position="150"/>
    </location>
</feature>
<evidence type="ECO:0000313" key="2">
    <source>
        <dbReference type="Proteomes" id="UP000095287"/>
    </source>
</evidence>
<keyword evidence="1" id="KW-0732">Signal</keyword>